<dbReference type="Pfam" id="PF00191">
    <property type="entry name" value="Annexin"/>
    <property type="match status" value="4"/>
</dbReference>
<dbReference type="FunFam" id="1.10.220.10:FF:000001">
    <property type="entry name" value="Annexin"/>
    <property type="match status" value="1"/>
</dbReference>
<feature type="binding site" evidence="6">
    <location>
        <position position="301"/>
    </location>
    <ligand>
        <name>Ca(2+)</name>
        <dbReference type="ChEBI" id="CHEBI:29108"/>
        <label>1</label>
    </ligand>
</feature>
<dbReference type="InterPro" id="IPR001464">
    <property type="entry name" value="Annexin"/>
</dbReference>
<dbReference type="InParanoid" id="A0A059D9V9"/>
<dbReference type="PANTHER" id="PTHR10502">
    <property type="entry name" value="ANNEXIN"/>
    <property type="match status" value="1"/>
</dbReference>
<dbReference type="eggNOG" id="KOG0819">
    <property type="taxonomic scope" value="Eukaryota"/>
</dbReference>
<dbReference type="GO" id="GO:0009414">
    <property type="term" value="P:response to water deprivation"/>
    <property type="evidence" value="ECO:0000318"/>
    <property type="project" value="GO_Central"/>
</dbReference>
<dbReference type="GO" id="GO:0001786">
    <property type="term" value="F:phosphatidylserine binding"/>
    <property type="evidence" value="ECO:0000318"/>
    <property type="project" value="GO_Central"/>
</dbReference>
<dbReference type="PROSITE" id="PS51897">
    <property type="entry name" value="ANNEXIN_2"/>
    <property type="match status" value="4"/>
</dbReference>
<feature type="binding site" evidence="6">
    <location>
        <position position="70"/>
    </location>
    <ligand>
        <name>Ca(2+)</name>
        <dbReference type="ChEBI" id="CHEBI:29108"/>
        <label>1</label>
    </ligand>
</feature>
<evidence type="ECO:0000256" key="1">
    <source>
        <dbReference type="ARBA" id="ARBA00022723"/>
    </source>
</evidence>
<keyword evidence="2" id="KW-0677">Repeat</keyword>
<evidence type="ECO:0008006" key="8">
    <source>
        <dbReference type="Google" id="ProtNLM"/>
    </source>
</evidence>
<keyword evidence="5" id="KW-0111">Calcium/phospholipid-binding</keyword>
<keyword evidence="1 6" id="KW-0479">Metal-binding</keyword>
<dbReference type="PRINTS" id="PR00196">
    <property type="entry name" value="ANNEXIN"/>
</dbReference>
<dbReference type="SUPFAM" id="SSF47874">
    <property type="entry name" value="Annexin"/>
    <property type="match status" value="1"/>
</dbReference>
<protein>
    <recommendedName>
        <fullName evidence="8">Annexin</fullName>
    </recommendedName>
</protein>
<dbReference type="Gramene" id="KCW87211">
    <property type="protein sequence ID" value="KCW87211"/>
    <property type="gene ID" value="EUGRSUZ_B03725"/>
</dbReference>
<organism evidence="7">
    <name type="scientific">Eucalyptus grandis</name>
    <name type="common">Flooded gum</name>
    <dbReference type="NCBI Taxonomy" id="71139"/>
    <lineage>
        <taxon>Eukaryota</taxon>
        <taxon>Viridiplantae</taxon>
        <taxon>Streptophyta</taxon>
        <taxon>Embryophyta</taxon>
        <taxon>Tracheophyta</taxon>
        <taxon>Spermatophyta</taxon>
        <taxon>Magnoliopsida</taxon>
        <taxon>eudicotyledons</taxon>
        <taxon>Gunneridae</taxon>
        <taxon>Pentapetalae</taxon>
        <taxon>rosids</taxon>
        <taxon>malvids</taxon>
        <taxon>Myrtales</taxon>
        <taxon>Myrtaceae</taxon>
        <taxon>Myrtoideae</taxon>
        <taxon>Eucalypteae</taxon>
        <taxon>Eucalyptus</taxon>
    </lineage>
</organism>
<dbReference type="FunFam" id="1.10.220.10:FF:000006">
    <property type="entry name" value="Annexin"/>
    <property type="match status" value="1"/>
</dbReference>
<dbReference type="GO" id="GO:0009409">
    <property type="term" value="P:response to cold"/>
    <property type="evidence" value="ECO:0000318"/>
    <property type="project" value="GO_Central"/>
</dbReference>
<dbReference type="FunFam" id="1.10.220.10:FF:000009">
    <property type="entry name" value="Annexin"/>
    <property type="match status" value="1"/>
</dbReference>
<feature type="binding site" evidence="6">
    <location>
        <position position="30"/>
    </location>
    <ligand>
        <name>Ca(2+)</name>
        <dbReference type="ChEBI" id="CHEBI:29108"/>
        <label>1</label>
    </ligand>
</feature>
<keyword evidence="4" id="KW-0041">Annexin</keyword>
<dbReference type="FunCoup" id="A0A059D9V9">
    <property type="interactions" value="59"/>
</dbReference>
<dbReference type="InterPro" id="IPR037104">
    <property type="entry name" value="Annexin_sf"/>
</dbReference>
<name>A0A059D9V9_EUCGR</name>
<reference evidence="7" key="1">
    <citation type="submission" date="2013-07" db="EMBL/GenBank/DDBJ databases">
        <title>The genome of Eucalyptus grandis.</title>
        <authorList>
            <person name="Schmutz J."/>
            <person name="Hayes R."/>
            <person name="Myburg A."/>
            <person name="Tuskan G."/>
            <person name="Grattapaglia D."/>
            <person name="Rokhsar D.S."/>
        </authorList>
    </citation>
    <scope>NUCLEOTIDE SEQUENCE</scope>
    <source>
        <tissue evidence="7">Leaf extractions</tissue>
    </source>
</reference>
<dbReference type="GO" id="GO:0009651">
    <property type="term" value="P:response to salt stress"/>
    <property type="evidence" value="ECO:0000318"/>
    <property type="project" value="GO_Central"/>
</dbReference>
<proteinExistence type="predicted"/>
<feature type="binding site" evidence="6">
    <location>
        <position position="298"/>
    </location>
    <ligand>
        <name>Ca(2+)</name>
        <dbReference type="ChEBI" id="CHEBI:29108"/>
        <label>3</label>
    </ligand>
</feature>
<sequence length="318" mass="36027">MKKVSTLVAPKDFSPVEDAEAIKEACQGWGTDERAIISVLGHRNMFQRRLIRLAYEEVYHEDLIRQLQSELSGHFETAMCHWILDPADRDAVFANLALKKATPNHRVIVELASLKSPEELLAIRRAYKFRYRRSLEEDVAAHTSGDVRRILVALASAYRYDGDDIDKEMVKLEATILYDEIHSNSFNHEELIRILSTRSKVQLNSTFNHYRDIHGTSITKGLSGDPADEYLAGLRTAIRCIKEPKKYLAKVLRTAVNAVVTDEDALSRVILTCAEKDLAEIKELFFRRNSTSLEEAVANSTSGDFKNFLLTLLGSEDI</sequence>
<feature type="binding site" evidence="6">
    <location>
        <position position="28"/>
    </location>
    <ligand>
        <name>Ca(2+)</name>
        <dbReference type="ChEBI" id="CHEBI:29108"/>
        <label>1</label>
    </ligand>
</feature>
<dbReference type="PANTHER" id="PTHR10502:SF193">
    <property type="entry name" value="ANNEXIN D8"/>
    <property type="match status" value="1"/>
</dbReference>
<gene>
    <name evidence="7" type="ORF">EUGRSUZ_B03725</name>
</gene>
<evidence type="ECO:0000256" key="2">
    <source>
        <dbReference type="ARBA" id="ARBA00022737"/>
    </source>
</evidence>
<dbReference type="FunFam" id="1.10.220.10:FF:000008">
    <property type="entry name" value="Annexin"/>
    <property type="match status" value="1"/>
</dbReference>
<dbReference type="EMBL" id="KK198754">
    <property type="protein sequence ID" value="KCW87211.1"/>
    <property type="molecule type" value="Genomic_DNA"/>
</dbReference>
<dbReference type="SMART" id="SM00335">
    <property type="entry name" value="ANX"/>
    <property type="match status" value="4"/>
</dbReference>
<dbReference type="GO" id="GO:0005886">
    <property type="term" value="C:plasma membrane"/>
    <property type="evidence" value="ECO:0000318"/>
    <property type="project" value="GO_Central"/>
</dbReference>
<dbReference type="OMA" id="ERAICLW"/>
<dbReference type="AlphaFoldDB" id="A0A059D9V9"/>
<dbReference type="GO" id="GO:0005737">
    <property type="term" value="C:cytoplasm"/>
    <property type="evidence" value="ECO:0000318"/>
    <property type="project" value="GO_Central"/>
</dbReference>
<evidence type="ECO:0000313" key="7">
    <source>
        <dbReference type="EMBL" id="KCW87211.1"/>
    </source>
</evidence>
<keyword evidence="3 6" id="KW-0106">Calcium</keyword>
<evidence type="ECO:0000256" key="5">
    <source>
        <dbReference type="ARBA" id="ARBA00023302"/>
    </source>
</evidence>
<dbReference type="OrthoDB" id="37886at2759"/>
<evidence type="ECO:0000256" key="6">
    <source>
        <dbReference type="PIRSR" id="PIRSR609118-1"/>
    </source>
</evidence>
<dbReference type="KEGG" id="egr:104435702"/>
<accession>A0A059D9V9</accession>
<dbReference type="GO" id="GO:0009408">
    <property type="term" value="P:response to heat"/>
    <property type="evidence" value="ECO:0000318"/>
    <property type="project" value="GO_Central"/>
</dbReference>
<dbReference type="GO" id="GO:0005544">
    <property type="term" value="F:calcium-dependent phospholipid binding"/>
    <property type="evidence" value="ECO:0000318"/>
    <property type="project" value="GO_Central"/>
</dbReference>
<dbReference type="PRINTS" id="PR01814">
    <property type="entry name" value="ANNEXINPLANT"/>
</dbReference>
<dbReference type="GO" id="GO:0005509">
    <property type="term" value="F:calcium ion binding"/>
    <property type="evidence" value="ECO:0007669"/>
    <property type="project" value="InterPro"/>
</dbReference>
<dbReference type="Gene3D" id="1.10.220.10">
    <property type="entry name" value="Annexin"/>
    <property type="match status" value="4"/>
</dbReference>
<evidence type="ECO:0000256" key="3">
    <source>
        <dbReference type="ARBA" id="ARBA00022837"/>
    </source>
</evidence>
<evidence type="ECO:0000256" key="4">
    <source>
        <dbReference type="ARBA" id="ARBA00023216"/>
    </source>
</evidence>
<dbReference type="InterPro" id="IPR009118">
    <property type="entry name" value="AnnexinD_plant"/>
</dbReference>
<dbReference type="InterPro" id="IPR018502">
    <property type="entry name" value="Annexin_repeat"/>
</dbReference>